<sequence length="85" mass="9788">MLNNTDVFYVPFILCCKMTYFFYHIQEVSQSLLLRFFCIPTLSRLLGNGLPHESASPLISNFSSGIVTDSSRHLFEMVWYSVGTR</sequence>
<keyword evidence="1" id="KW-0812">Transmembrane</keyword>
<keyword evidence="2" id="KW-0614">Plasmid</keyword>
<name>A0A8B0SS24_KLEPN</name>
<proteinExistence type="predicted"/>
<reference evidence="2" key="1">
    <citation type="submission" date="2020-01" db="EMBL/GenBank/DDBJ databases">
        <authorList>
            <person name="Qin S."/>
        </authorList>
    </citation>
    <scope>NUCLEOTIDE SEQUENCE</scope>
    <source>
        <strain evidence="2">CVir17-16-YZ6g</strain>
        <plasmid evidence="2">p17-15-vir-like</plasmid>
    </source>
</reference>
<dbReference type="EMBL" id="MN956836">
    <property type="protein sequence ID" value="QTX13801.1"/>
    <property type="molecule type" value="Genomic_DNA"/>
</dbReference>
<protein>
    <submittedName>
        <fullName evidence="2">Uncharacterized protein</fullName>
    </submittedName>
</protein>
<dbReference type="AlphaFoldDB" id="A0A8B0SS24"/>
<keyword evidence="1" id="KW-1133">Transmembrane helix</keyword>
<feature type="transmembrane region" description="Helical" evidence="1">
    <location>
        <begin position="6"/>
        <end position="25"/>
    </location>
</feature>
<evidence type="ECO:0000256" key="1">
    <source>
        <dbReference type="SAM" id="Phobius"/>
    </source>
</evidence>
<accession>A0A8B0SS24</accession>
<keyword evidence="1" id="KW-0472">Membrane</keyword>
<organism evidence="2">
    <name type="scientific">Klebsiella pneumoniae</name>
    <dbReference type="NCBI Taxonomy" id="573"/>
    <lineage>
        <taxon>Bacteria</taxon>
        <taxon>Pseudomonadati</taxon>
        <taxon>Pseudomonadota</taxon>
        <taxon>Gammaproteobacteria</taxon>
        <taxon>Enterobacterales</taxon>
        <taxon>Enterobacteriaceae</taxon>
        <taxon>Klebsiella/Raoultella group</taxon>
        <taxon>Klebsiella</taxon>
        <taxon>Klebsiella pneumoniae complex</taxon>
    </lineage>
</organism>
<evidence type="ECO:0000313" key="2">
    <source>
        <dbReference type="EMBL" id="QTX13801.1"/>
    </source>
</evidence>
<geneLocation type="plasmid" evidence="2">
    <name>p17-15-vir-like</name>
</geneLocation>